<dbReference type="Gene3D" id="3.10.450.50">
    <property type="match status" value="2"/>
</dbReference>
<protein>
    <submittedName>
        <fullName evidence="1">DUF4440 domain-containing protein</fullName>
    </submittedName>
</protein>
<sequence length="276" mass="29892">MRHLAPILGLALVALAPMAIAKSVDNRAIVDDFVDRFYQQRDVAGAFAAHVAPGYVQHNPGLPDGPDAAVAALAPMFARPDARFEVKHLLVDGDLALVHLFGQGKPGTAGAAVADLYRLKDGKVVEHWDVLQPIAEGSDPLAIADVPTSDRSHTAANRRAFSQFIDLLFARGDVEQAYRRFVAPDLIQHNSRMGQGRDQAIAAIRALHAMSGASFTVQRILVDGDLAAVHYRGKLAADDNGAAVVEIFRFDKGRIVEHWDMLQGVPETSRNAHPMF</sequence>
<dbReference type="InterPro" id="IPR037401">
    <property type="entry name" value="SnoaL-like"/>
</dbReference>
<dbReference type="Pfam" id="PF12680">
    <property type="entry name" value="SnoaL_2"/>
    <property type="match status" value="2"/>
</dbReference>
<accession>A0A085K1A7</accession>
<evidence type="ECO:0000313" key="2">
    <source>
        <dbReference type="Proteomes" id="UP000280708"/>
    </source>
</evidence>
<dbReference type="AlphaFoldDB" id="A0A085K1A7"/>
<dbReference type="GO" id="GO:0030638">
    <property type="term" value="P:polyketide metabolic process"/>
    <property type="evidence" value="ECO:0007669"/>
    <property type="project" value="InterPro"/>
</dbReference>
<dbReference type="EMBL" id="CP033230">
    <property type="protein sequence ID" value="AYO80200.1"/>
    <property type="molecule type" value="Genomic_DNA"/>
</dbReference>
<organism evidence="1 2">
    <name type="scientific">Sphingobium yanoikuyae</name>
    <name type="common">Sphingomonas yanoikuyae</name>
    <dbReference type="NCBI Taxonomy" id="13690"/>
    <lineage>
        <taxon>Bacteria</taxon>
        <taxon>Pseudomonadati</taxon>
        <taxon>Pseudomonadota</taxon>
        <taxon>Alphaproteobacteria</taxon>
        <taxon>Sphingomonadales</taxon>
        <taxon>Sphingomonadaceae</taxon>
        <taxon>Sphingobium</taxon>
    </lineage>
</organism>
<reference evidence="1 2" key="1">
    <citation type="submission" date="2018-10" db="EMBL/GenBank/DDBJ databases">
        <title>Characterization and genome analysis of a novel bacterium Sphingobium yanoikuyae SJTF8 capable of degrading PAHs.</title>
        <authorList>
            <person name="Yin C."/>
            <person name="Xiong W."/>
            <person name="Liang R."/>
        </authorList>
    </citation>
    <scope>NUCLEOTIDE SEQUENCE [LARGE SCALE GENOMIC DNA]</scope>
    <source>
        <strain evidence="1 2">SJTF8</strain>
    </source>
</reference>
<dbReference type="PANTHER" id="PTHR38436">
    <property type="entry name" value="POLYKETIDE CYCLASE SNOAL-LIKE DOMAIN"/>
    <property type="match status" value="1"/>
</dbReference>
<dbReference type="Proteomes" id="UP000280708">
    <property type="component" value="Chromosome"/>
</dbReference>
<dbReference type="InterPro" id="IPR032710">
    <property type="entry name" value="NTF2-like_dom_sf"/>
</dbReference>
<dbReference type="PANTHER" id="PTHR38436:SF1">
    <property type="entry name" value="ESTER CYCLASE"/>
    <property type="match status" value="1"/>
</dbReference>
<dbReference type="InterPro" id="IPR009959">
    <property type="entry name" value="Cyclase_SnoaL-like"/>
</dbReference>
<dbReference type="SUPFAM" id="SSF54427">
    <property type="entry name" value="NTF2-like"/>
    <property type="match status" value="2"/>
</dbReference>
<gene>
    <name evidence="1" type="ORF">EBF16_27035</name>
</gene>
<name>A0A085K1A7_SPHYA</name>
<dbReference type="RefSeq" id="WP_037511391.1">
    <property type="nucleotide sequence ID" value="NZ_CP033230.1"/>
</dbReference>
<evidence type="ECO:0000313" key="1">
    <source>
        <dbReference type="EMBL" id="AYO80200.1"/>
    </source>
</evidence>
<proteinExistence type="predicted"/>